<evidence type="ECO:0000313" key="8">
    <source>
        <dbReference type="EMBL" id="AFS77319.1"/>
    </source>
</evidence>
<keyword evidence="9" id="KW-1185">Reference proteome</keyword>
<evidence type="ECO:0000256" key="1">
    <source>
        <dbReference type="ARBA" id="ARBA00005322"/>
    </source>
</evidence>
<keyword evidence="4" id="KW-1005">Bacterial flagellum biogenesis</keyword>
<keyword evidence="5" id="KW-0805">Transcription regulation</keyword>
<dbReference type="HOGENOM" id="CLU_169011_3_3_9"/>
<dbReference type="InterPro" id="IPR035890">
    <property type="entry name" value="Anti-sigma-28_factor_FlgM_sf"/>
</dbReference>
<dbReference type="OrthoDB" id="2112849at2"/>
<evidence type="ECO:0000256" key="4">
    <source>
        <dbReference type="ARBA" id="ARBA00022795"/>
    </source>
</evidence>
<keyword evidence="3" id="KW-0678">Repressor</keyword>
<evidence type="ECO:0000256" key="2">
    <source>
        <dbReference type="ARBA" id="ARBA00017823"/>
    </source>
</evidence>
<keyword evidence="6" id="KW-0804">Transcription</keyword>
<keyword evidence="8" id="KW-0282">Flagellum</keyword>
<name>K0AVL4_GOTA9</name>
<dbReference type="Proteomes" id="UP000006094">
    <property type="component" value="Chromosome"/>
</dbReference>
<dbReference type="STRING" id="1128398.Curi_c02390"/>
<dbReference type="SUPFAM" id="SSF101498">
    <property type="entry name" value="Anti-sigma factor FlgM"/>
    <property type="match status" value="1"/>
</dbReference>
<evidence type="ECO:0000256" key="6">
    <source>
        <dbReference type="ARBA" id="ARBA00023163"/>
    </source>
</evidence>
<dbReference type="eggNOG" id="COG2747">
    <property type="taxonomic scope" value="Bacteria"/>
</dbReference>
<dbReference type="InterPro" id="IPR031316">
    <property type="entry name" value="FlgM_C"/>
</dbReference>
<evidence type="ECO:0000256" key="3">
    <source>
        <dbReference type="ARBA" id="ARBA00022491"/>
    </source>
</evidence>
<evidence type="ECO:0000259" key="7">
    <source>
        <dbReference type="Pfam" id="PF04316"/>
    </source>
</evidence>
<dbReference type="KEGG" id="cad:Curi_c02390"/>
<dbReference type="EMBL" id="CP003326">
    <property type="protein sequence ID" value="AFS77319.1"/>
    <property type="molecule type" value="Genomic_DNA"/>
</dbReference>
<organism evidence="8 9">
    <name type="scientific">Gottschalkia acidurici (strain ATCC 7906 / DSM 604 / BCRC 14475 / CIP 104303 / KCTC 5404 / NCIMB 10678 / 9a)</name>
    <name type="common">Clostridium acidurici</name>
    <dbReference type="NCBI Taxonomy" id="1128398"/>
    <lineage>
        <taxon>Bacteria</taxon>
        <taxon>Bacillati</taxon>
        <taxon>Bacillota</taxon>
        <taxon>Tissierellia</taxon>
        <taxon>Tissierellales</taxon>
        <taxon>Gottschalkiaceae</taxon>
        <taxon>Gottschalkia</taxon>
    </lineage>
</organism>
<comment type="similarity">
    <text evidence="1">Belongs to the FlgM family.</text>
</comment>
<sequence>MKIFGNRIENILNIYRNNGNTKKVNKAQQSKKPDQVNISNMARDCQFAKNEVKKLPDIRTEKVEEIKRQIQTGTYEINADKIAEKIVESSKIDIKL</sequence>
<dbReference type="Pfam" id="PF04316">
    <property type="entry name" value="FlgM"/>
    <property type="match status" value="1"/>
</dbReference>
<feature type="domain" description="Anti-sigma-28 factor FlgM C-terminal" evidence="7">
    <location>
        <begin position="34"/>
        <end position="88"/>
    </location>
</feature>
<dbReference type="GO" id="GO:0044781">
    <property type="term" value="P:bacterial-type flagellum organization"/>
    <property type="evidence" value="ECO:0007669"/>
    <property type="project" value="UniProtKB-KW"/>
</dbReference>
<proteinExistence type="inferred from homology"/>
<evidence type="ECO:0000313" key="9">
    <source>
        <dbReference type="Proteomes" id="UP000006094"/>
    </source>
</evidence>
<reference evidence="8 9" key="1">
    <citation type="journal article" date="2012" name="PLoS ONE">
        <title>The purine-utilizing bacterium Clostridium acidurici 9a: a genome-guided metabolic reconsideration.</title>
        <authorList>
            <person name="Hartwich K."/>
            <person name="Poehlein A."/>
            <person name="Daniel R."/>
        </authorList>
    </citation>
    <scope>NUCLEOTIDE SEQUENCE [LARGE SCALE GENOMIC DNA]</scope>
    <source>
        <strain evidence="9">ATCC 7906 / DSM 604 / BCRC 14475 / CIP 104303 / KCTC 5404 / NCIMB 10678 / 9a</strain>
    </source>
</reference>
<keyword evidence="8" id="KW-0966">Cell projection</keyword>
<gene>
    <name evidence="8" type="primary">flgM</name>
    <name evidence="8" type="ordered locus">Curi_c02390</name>
</gene>
<dbReference type="RefSeq" id="WP_014966456.1">
    <property type="nucleotide sequence ID" value="NC_018664.1"/>
</dbReference>
<dbReference type="AlphaFoldDB" id="K0AVL4"/>
<dbReference type="GO" id="GO:0045892">
    <property type="term" value="P:negative regulation of DNA-templated transcription"/>
    <property type="evidence" value="ECO:0007669"/>
    <property type="project" value="InterPro"/>
</dbReference>
<evidence type="ECO:0000256" key="5">
    <source>
        <dbReference type="ARBA" id="ARBA00023015"/>
    </source>
</evidence>
<dbReference type="InterPro" id="IPR007412">
    <property type="entry name" value="FlgM"/>
</dbReference>
<protein>
    <recommendedName>
        <fullName evidence="2">Negative regulator of flagellin synthesis</fullName>
    </recommendedName>
</protein>
<keyword evidence="8" id="KW-0969">Cilium</keyword>
<dbReference type="NCBIfam" id="TIGR03824">
    <property type="entry name" value="FlgM_jcvi"/>
    <property type="match status" value="1"/>
</dbReference>
<accession>K0AVL4</accession>